<dbReference type="GO" id="GO:0016491">
    <property type="term" value="F:oxidoreductase activity"/>
    <property type="evidence" value="ECO:0007669"/>
    <property type="project" value="InterPro"/>
</dbReference>
<dbReference type="CDD" id="cd03024">
    <property type="entry name" value="DsbA_FrnE"/>
    <property type="match status" value="1"/>
</dbReference>
<dbReference type="InterPro" id="IPR001853">
    <property type="entry name" value="DSBA-like_thioredoxin_dom"/>
</dbReference>
<protein>
    <submittedName>
        <fullName evidence="2">Putative DsbA family dithiol-disulfide isomerase</fullName>
    </submittedName>
</protein>
<dbReference type="GO" id="GO:0016853">
    <property type="term" value="F:isomerase activity"/>
    <property type="evidence" value="ECO:0007669"/>
    <property type="project" value="UniProtKB-KW"/>
</dbReference>
<dbReference type="PANTHER" id="PTHR13887">
    <property type="entry name" value="GLUTATHIONE S-TRANSFERASE KAPPA"/>
    <property type="match status" value="1"/>
</dbReference>
<keyword evidence="2" id="KW-0413">Isomerase</keyword>
<feature type="domain" description="DSBA-like thioredoxin" evidence="1">
    <location>
        <begin position="3"/>
        <end position="202"/>
    </location>
</feature>
<dbReference type="EMBL" id="QJJS01000001">
    <property type="protein sequence ID" value="PXW99449.1"/>
    <property type="molecule type" value="Genomic_DNA"/>
</dbReference>
<dbReference type="AlphaFoldDB" id="A0A318HDV9"/>
<dbReference type="InterPro" id="IPR036249">
    <property type="entry name" value="Thioredoxin-like_sf"/>
</dbReference>
<evidence type="ECO:0000259" key="1">
    <source>
        <dbReference type="Pfam" id="PF01323"/>
    </source>
</evidence>
<sequence>MKIDLVSDVVCPWCAIGLASLQEALRRLGDGVPVALHVQPFELNPQMGPEGEDLVEHLSRKYGISPAQIEQGRQDIAARGAALGFTFGPRSRIWNTFDAHRLLHWAGLEGRQPALKTALLQSYHGRGENVSDPDVLVRVAGSVGLDEARARALLASDEFADAVRANERRWQQAGISSVPAVIVDGRYLISGGQPPEVFEQVLRQVLAEA</sequence>
<gene>
    <name evidence="2" type="ORF">C7444_101279</name>
</gene>
<dbReference type="Pfam" id="PF01323">
    <property type="entry name" value="DSBA"/>
    <property type="match status" value="1"/>
</dbReference>
<comment type="caution">
    <text evidence="2">The sequence shown here is derived from an EMBL/GenBank/DDBJ whole genome shotgun (WGS) entry which is preliminary data.</text>
</comment>
<proteinExistence type="predicted"/>
<dbReference type="Proteomes" id="UP000247811">
    <property type="component" value="Unassembled WGS sequence"/>
</dbReference>
<accession>A0A318HDV9</accession>
<dbReference type="RefSeq" id="WP_110399017.1">
    <property type="nucleotide sequence ID" value="NZ_QJJS01000001.1"/>
</dbReference>
<organism evidence="2 3">
    <name type="scientific">Sphaerotilus hippei</name>
    <dbReference type="NCBI Taxonomy" id="744406"/>
    <lineage>
        <taxon>Bacteria</taxon>
        <taxon>Pseudomonadati</taxon>
        <taxon>Pseudomonadota</taxon>
        <taxon>Betaproteobacteria</taxon>
        <taxon>Burkholderiales</taxon>
        <taxon>Sphaerotilaceae</taxon>
        <taxon>Sphaerotilus</taxon>
    </lineage>
</organism>
<reference evidence="2 3" key="1">
    <citation type="submission" date="2018-05" db="EMBL/GenBank/DDBJ databases">
        <title>Genomic Encyclopedia of Type Strains, Phase IV (KMG-IV): sequencing the most valuable type-strain genomes for metagenomic binning, comparative biology and taxonomic classification.</title>
        <authorList>
            <person name="Goeker M."/>
        </authorList>
    </citation>
    <scope>NUCLEOTIDE SEQUENCE [LARGE SCALE GENOMIC DNA]</scope>
    <source>
        <strain evidence="2 3">DSM 566</strain>
    </source>
</reference>
<dbReference type="PANTHER" id="PTHR13887:SF41">
    <property type="entry name" value="THIOREDOXIN SUPERFAMILY PROTEIN"/>
    <property type="match status" value="1"/>
</dbReference>
<evidence type="ECO:0000313" key="2">
    <source>
        <dbReference type="EMBL" id="PXW99449.1"/>
    </source>
</evidence>
<dbReference type="OrthoDB" id="9799122at2"/>
<name>A0A318HDV9_9BURK</name>
<evidence type="ECO:0000313" key="3">
    <source>
        <dbReference type="Proteomes" id="UP000247811"/>
    </source>
</evidence>
<keyword evidence="3" id="KW-1185">Reference proteome</keyword>
<dbReference type="SUPFAM" id="SSF52833">
    <property type="entry name" value="Thioredoxin-like"/>
    <property type="match status" value="1"/>
</dbReference>
<dbReference type="Gene3D" id="3.40.30.10">
    <property type="entry name" value="Glutaredoxin"/>
    <property type="match status" value="1"/>
</dbReference>